<evidence type="ECO:0000313" key="2">
    <source>
        <dbReference type="EMBL" id="KAH9632779.1"/>
    </source>
</evidence>
<dbReference type="AlphaFoldDB" id="A0A922SCY8"/>
<dbReference type="Proteomes" id="UP000814243">
    <property type="component" value="Unassembled WGS sequence"/>
</dbReference>
<dbReference type="SUPFAM" id="SSF47565">
    <property type="entry name" value="Insect pheromone/odorant-binding proteins"/>
    <property type="match status" value="1"/>
</dbReference>
<evidence type="ECO:0000256" key="1">
    <source>
        <dbReference type="SAM" id="SignalP"/>
    </source>
</evidence>
<feature type="chain" id="PRO_5036719508" evidence="1">
    <location>
        <begin position="20"/>
        <end position="147"/>
    </location>
</feature>
<organism evidence="2 3">
    <name type="scientific">Spodoptera exigua</name>
    <name type="common">Beet armyworm</name>
    <name type="synonym">Noctua fulgens</name>
    <dbReference type="NCBI Taxonomy" id="7107"/>
    <lineage>
        <taxon>Eukaryota</taxon>
        <taxon>Metazoa</taxon>
        <taxon>Ecdysozoa</taxon>
        <taxon>Arthropoda</taxon>
        <taxon>Hexapoda</taxon>
        <taxon>Insecta</taxon>
        <taxon>Pterygota</taxon>
        <taxon>Neoptera</taxon>
        <taxon>Endopterygota</taxon>
        <taxon>Lepidoptera</taxon>
        <taxon>Glossata</taxon>
        <taxon>Ditrysia</taxon>
        <taxon>Noctuoidea</taxon>
        <taxon>Noctuidae</taxon>
        <taxon>Amphipyrinae</taxon>
        <taxon>Spodoptera</taxon>
    </lineage>
</organism>
<name>A0A922SCY8_SPOEX</name>
<gene>
    <name evidence="2" type="ORF">HF086_015978</name>
</gene>
<sequence>MTSSSVVWCAVICISTVFAWYDEPYNKKGFDECIEKFHVQPREKGSFQKPDISSVDPCFWACGFKILGFLDSEGQYDLETTHSHYKKENLSYLGEKQEKVEEIIEQCDAALEKITGTDPKAECDRGFQLAKCYVEDMRKLLFEDSRK</sequence>
<dbReference type="Gene3D" id="1.10.238.20">
    <property type="entry name" value="Pheromone/general odorant binding protein domain"/>
    <property type="match status" value="1"/>
</dbReference>
<keyword evidence="1" id="KW-0732">Signal</keyword>
<dbReference type="InterPro" id="IPR036728">
    <property type="entry name" value="PBP_GOBP_sf"/>
</dbReference>
<dbReference type="OrthoDB" id="6618046at2759"/>
<dbReference type="Pfam" id="PF01395">
    <property type="entry name" value="PBP_GOBP"/>
    <property type="match status" value="1"/>
</dbReference>
<reference evidence="2" key="1">
    <citation type="journal article" date="2021" name="G3 (Bethesda)">
        <title>Genome and transcriptome analysis of the beet armyworm Spodoptera exigua reveals targets for pest control. .</title>
        <authorList>
            <person name="Simon S."/>
            <person name="Breeschoten T."/>
            <person name="Jansen H.J."/>
            <person name="Dirks R.P."/>
            <person name="Schranz M.E."/>
            <person name="Ros V.I.D."/>
        </authorList>
    </citation>
    <scope>NUCLEOTIDE SEQUENCE</scope>
    <source>
        <strain evidence="2">TB_SE_WUR_2020</strain>
    </source>
</reference>
<dbReference type="CDD" id="cd23992">
    <property type="entry name" value="PBP_GOBP"/>
    <property type="match status" value="1"/>
</dbReference>
<protein>
    <submittedName>
        <fullName evidence="2">Uncharacterized protein</fullName>
    </submittedName>
</protein>
<dbReference type="InterPro" id="IPR006170">
    <property type="entry name" value="PBP/GOBP"/>
</dbReference>
<dbReference type="EMBL" id="JACEFF010000689">
    <property type="protein sequence ID" value="KAH9632779.1"/>
    <property type="molecule type" value="Genomic_DNA"/>
</dbReference>
<proteinExistence type="predicted"/>
<evidence type="ECO:0000313" key="3">
    <source>
        <dbReference type="Proteomes" id="UP000814243"/>
    </source>
</evidence>
<dbReference type="GO" id="GO:0005549">
    <property type="term" value="F:odorant binding"/>
    <property type="evidence" value="ECO:0007669"/>
    <property type="project" value="InterPro"/>
</dbReference>
<accession>A0A922SCY8</accession>
<comment type="caution">
    <text evidence="2">The sequence shown here is derived from an EMBL/GenBank/DDBJ whole genome shotgun (WGS) entry which is preliminary data.</text>
</comment>
<feature type="signal peptide" evidence="1">
    <location>
        <begin position="1"/>
        <end position="19"/>
    </location>
</feature>